<feature type="signal peptide" evidence="1">
    <location>
        <begin position="1"/>
        <end position="26"/>
    </location>
</feature>
<evidence type="ECO:0000256" key="1">
    <source>
        <dbReference type="SAM" id="SignalP"/>
    </source>
</evidence>
<protein>
    <recommendedName>
        <fullName evidence="6">DUF1680 family protein</fullName>
    </recommendedName>
</protein>
<gene>
    <name evidence="4" type="ORF">F2S36_02690</name>
</gene>
<dbReference type="EMBL" id="VVUY01000002">
    <property type="protein sequence ID" value="KAA2563737.1"/>
    <property type="molecule type" value="Genomic_DNA"/>
</dbReference>
<evidence type="ECO:0000313" key="4">
    <source>
        <dbReference type="EMBL" id="KAA2563737.1"/>
    </source>
</evidence>
<dbReference type="Pfam" id="PF07944">
    <property type="entry name" value="Beta-AFase-like_GH127_cat"/>
    <property type="match status" value="1"/>
</dbReference>
<dbReference type="PANTHER" id="PTHR31151">
    <property type="entry name" value="PROLINE-TRNA LIGASE (DUF1680)"/>
    <property type="match status" value="1"/>
</dbReference>
<evidence type="ECO:0000259" key="3">
    <source>
        <dbReference type="Pfam" id="PF20736"/>
    </source>
</evidence>
<accession>A0A9P3ZL14</accession>
<dbReference type="RefSeq" id="WP_055201609.1">
    <property type="nucleotide sequence ID" value="NZ_DAWDUM010000001.1"/>
</dbReference>
<keyword evidence="1" id="KW-0732">Signal</keyword>
<evidence type="ECO:0000313" key="5">
    <source>
        <dbReference type="Proteomes" id="UP000323119"/>
    </source>
</evidence>
<dbReference type="PANTHER" id="PTHR31151:SF0">
    <property type="entry name" value="PROLINE-TRNA LIGASE (DUF1680)"/>
    <property type="match status" value="1"/>
</dbReference>
<evidence type="ECO:0000259" key="2">
    <source>
        <dbReference type="Pfam" id="PF07944"/>
    </source>
</evidence>
<dbReference type="SUPFAM" id="SSF48208">
    <property type="entry name" value="Six-hairpin glycosidases"/>
    <property type="match status" value="1"/>
</dbReference>
<dbReference type="Proteomes" id="UP000323119">
    <property type="component" value="Unassembled WGS sequence"/>
</dbReference>
<sequence length="680" mass="77061">MKKLIHLLLASLLLAGLLLATTAATAAAPYANNRAPLREKPFVKLPLGAIRAEGWLRDQLQRQADGLTGHLDSVYPEVMGPRNGWLGGDGDVWERGPYWIDGLLPLAYILGDRQLIEKTRPWVEWALGSRQPDGYFGPAEDRPFESPAIQRDNARDWWPKMVMLKVLQQYYSATGDERVIELMSAYFRYQLRELPKTPLGHWTFWGEQRGGDNLGIVYWLYNITGDEFLLELGDLIHRQTFDWTGILAGGEVIPTPFSLHCVNLAQGIKEPVVYYQRSNDPAHVAAVKKGFADIRRYIGLPTGLYGGDEALHGAAPTQGSELCTVVEMMYSLEEMAEITGDVQFADHLERVAFNALPTQATDAYDARQYYQQVNQVMITDHRRNFEQSHDGTDILYGLLTGYACCTSNMHQGWPKFTQNLWYATHDGGLAAMVYSPCNVTAEVAGGARVTIAERTQYPFDEQIRFEIKIDGRKVKTAEFPLRLRIPGWCEGATVAVNGQAVASPGKGSVAEVRRTWRTGDVVTLRLPMEVAVSRWYERSAVVERGPLVYSLRIGEQWSKVKNPGKQIYGPWYYEVRPTTPWNYTLFEEDVRPERIAEAFRVERRDIGDAYPWTLENAPVEIRARGRRLDEWVLYQESAGPQPYSTNESANPAEEITLIPYGCTTLRITEFPLTRDLRKNW</sequence>
<feature type="chain" id="PRO_5040304592" description="DUF1680 family protein" evidence="1">
    <location>
        <begin position="27"/>
        <end position="680"/>
    </location>
</feature>
<dbReference type="InterPro" id="IPR049046">
    <property type="entry name" value="Beta-AFase-like_GH127_middle"/>
</dbReference>
<organism evidence="4 5">
    <name type="scientific">Alistipes onderdonkii</name>
    <dbReference type="NCBI Taxonomy" id="328813"/>
    <lineage>
        <taxon>Bacteria</taxon>
        <taxon>Pseudomonadati</taxon>
        <taxon>Bacteroidota</taxon>
        <taxon>Bacteroidia</taxon>
        <taxon>Bacteroidales</taxon>
        <taxon>Rikenellaceae</taxon>
        <taxon>Alistipes</taxon>
    </lineage>
</organism>
<feature type="domain" description="Non-reducing end beta-L-arabinofuranosidase-like GH127 middle" evidence="3">
    <location>
        <begin position="429"/>
        <end position="528"/>
    </location>
</feature>
<proteinExistence type="predicted"/>
<comment type="caution">
    <text evidence="4">The sequence shown here is derived from an EMBL/GenBank/DDBJ whole genome shotgun (WGS) entry which is preliminary data.</text>
</comment>
<evidence type="ECO:0008006" key="6">
    <source>
        <dbReference type="Google" id="ProtNLM"/>
    </source>
</evidence>
<dbReference type="AlphaFoldDB" id="A0A9P3ZL14"/>
<reference evidence="4 5" key="1">
    <citation type="journal article" date="2019" name="Nat. Med.">
        <title>A library of human gut bacterial isolates paired with longitudinal multiomics data enables mechanistic microbiome research.</title>
        <authorList>
            <person name="Poyet M."/>
            <person name="Groussin M."/>
            <person name="Gibbons S.M."/>
            <person name="Avila-Pacheco J."/>
            <person name="Jiang X."/>
            <person name="Kearney S.M."/>
            <person name="Perrotta A.R."/>
            <person name="Berdy B."/>
            <person name="Zhao S."/>
            <person name="Lieberman T.D."/>
            <person name="Swanson P.K."/>
            <person name="Smith M."/>
            <person name="Roesemann S."/>
            <person name="Alexander J.E."/>
            <person name="Rich S.A."/>
            <person name="Livny J."/>
            <person name="Vlamakis H."/>
            <person name="Clish C."/>
            <person name="Bullock K."/>
            <person name="Deik A."/>
            <person name="Scott J."/>
            <person name="Pierce K.A."/>
            <person name="Xavier R.J."/>
            <person name="Alm E.J."/>
        </authorList>
    </citation>
    <scope>NUCLEOTIDE SEQUENCE [LARGE SCALE GENOMIC DNA]</scope>
    <source>
        <strain evidence="4 5">BIOML-A204</strain>
    </source>
</reference>
<feature type="domain" description="Non-reducing end beta-L-arabinofuranosidase-like GH127 catalytic" evidence="2">
    <location>
        <begin position="89"/>
        <end position="417"/>
    </location>
</feature>
<dbReference type="InterPro" id="IPR008928">
    <property type="entry name" value="6-hairpin_glycosidase_sf"/>
</dbReference>
<dbReference type="GO" id="GO:0005975">
    <property type="term" value="P:carbohydrate metabolic process"/>
    <property type="evidence" value="ECO:0007669"/>
    <property type="project" value="InterPro"/>
</dbReference>
<dbReference type="InterPro" id="IPR012878">
    <property type="entry name" value="Beta-AFase-like_GH127_cat"/>
</dbReference>
<dbReference type="Pfam" id="PF20736">
    <property type="entry name" value="Glyco_hydro127M"/>
    <property type="match status" value="1"/>
</dbReference>
<name>A0A9P3ZL14_9BACT</name>